<dbReference type="GO" id="GO:0042907">
    <property type="term" value="F:xanthine transmembrane transporter activity"/>
    <property type="evidence" value="ECO:0007669"/>
    <property type="project" value="TreeGrafter"/>
</dbReference>
<dbReference type="InterPro" id="IPR017588">
    <property type="entry name" value="UacT-like"/>
</dbReference>
<feature type="transmembrane region" description="Helical" evidence="9">
    <location>
        <begin position="146"/>
        <end position="169"/>
    </location>
</feature>
<feature type="transmembrane region" description="Helical" evidence="9">
    <location>
        <begin position="388"/>
        <end position="410"/>
    </location>
</feature>
<evidence type="ECO:0000256" key="2">
    <source>
        <dbReference type="ARBA" id="ARBA00008821"/>
    </source>
</evidence>
<dbReference type="OrthoDB" id="9805749at2"/>
<feature type="transmembrane region" description="Helical" evidence="9">
    <location>
        <begin position="330"/>
        <end position="349"/>
    </location>
</feature>
<feature type="transmembrane region" description="Helical" evidence="9">
    <location>
        <begin position="28"/>
        <end position="54"/>
    </location>
</feature>
<dbReference type="PANTHER" id="PTHR42810">
    <property type="entry name" value="PURINE PERMEASE C1399.01C-RELATED"/>
    <property type="match status" value="1"/>
</dbReference>
<feature type="transmembrane region" description="Helical" evidence="9">
    <location>
        <begin position="181"/>
        <end position="200"/>
    </location>
</feature>
<proteinExistence type="inferred from homology"/>
<dbReference type="InterPro" id="IPR006043">
    <property type="entry name" value="NCS2"/>
</dbReference>
<keyword evidence="3" id="KW-0813">Transport</keyword>
<feature type="transmembrane region" description="Helical" evidence="9">
    <location>
        <begin position="355"/>
        <end position="376"/>
    </location>
</feature>
<comment type="similarity">
    <text evidence="2">Belongs to the nucleobase:cation symporter-2 (NCS2) (TC 2.A.40) family.</text>
</comment>
<keyword evidence="4" id="KW-1003">Cell membrane</keyword>
<evidence type="ECO:0000256" key="7">
    <source>
        <dbReference type="ARBA" id="ARBA00023136"/>
    </source>
</evidence>
<dbReference type="RefSeq" id="WP_129889797.1">
    <property type="nucleotide sequence ID" value="NZ_CP035758.1"/>
</dbReference>
<keyword evidence="11" id="KW-1185">Reference proteome</keyword>
<dbReference type="KEGG" id="kbs:EPA93_23265"/>
<dbReference type="InterPro" id="IPR006042">
    <property type="entry name" value="Xan_ur_permease"/>
</dbReference>
<keyword evidence="7 9" id="KW-0472">Membrane</keyword>
<evidence type="ECO:0000256" key="3">
    <source>
        <dbReference type="ARBA" id="ARBA00022448"/>
    </source>
</evidence>
<name>A0A4P6JTH3_KTERU</name>
<dbReference type="PROSITE" id="PS01116">
    <property type="entry name" value="XANTH_URACIL_PERMASE"/>
    <property type="match status" value="1"/>
</dbReference>
<evidence type="ECO:0000256" key="6">
    <source>
        <dbReference type="ARBA" id="ARBA00022989"/>
    </source>
</evidence>
<gene>
    <name evidence="10" type="ORF">EPA93_23265</name>
</gene>
<protein>
    <submittedName>
        <fullName evidence="10">Purine permease</fullName>
    </submittedName>
</protein>
<keyword evidence="6 9" id="KW-1133">Transmembrane helix</keyword>
<evidence type="ECO:0000256" key="1">
    <source>
        <dbReference type="ARBA" id="ARBA00004651"/>
    </source>
</evidence>
<sequence length="467" mass="48247">MLRNGPDVAKELPSNVHPVDQRLPIGQLCIYGLQHVLAMYAGAVAVPLILAAALKLSQEQLIYLINADLFTCGVATLIQTLGLGRIPVGIKLPVIQGCTFAAVTPMILIGQAHGLTTIYGSIIVAGLVTLLISPFFGHLVRFFPPLVTGIIITIIGLSLMPVAVSWAGGGDTASPQFGNPGSVALAFIVLVAILLIYRLFKGFISNIAVLLGLVVGTLIAIPFGIANFSGVFSAGWIGITTPFKYGWPTFDLASCASMTLVMLVTMAETTGDIIAVSEIVEKPLTTSALTRGLSADGLSTVIGGILNAFPYTAFAQNIGLVGLTGVKSRFVVSAAGGILILMGLFPKLAAVVASIPAPVLGGAGIALFGTVAASGIRTLTRLKFSGNHNLMVIAVSLGVGLVSLGVPNFYHHFPSWIQIIFNSGITSGAITAIVLNVLLNELGARPASAPEPEVEASGTGEAEYIQG</sequence>
<evidence type="ECO:0000313" key="11">
    <source>
        <dbReference type="Proteomes" id="UP000290365"/>
    </source>
</evidence>
<organism evidence="10 11">
    <name type="scientific">Ktedonosporobacter rubrisoli</name>
    <dbReference type="NCBI Taxonomy" id="2509675"/>
    <lineage>
        <taxon>Bacteria</taxon>
        <taxon>Bacillati</taxon>
        <taxon>Chloroflexota</taxon>
        <taxon>Ktedonobacteria</taxon>
        <taxon>Ktedonobacterales</taxon>
        <taxon>Ktedonosporobacteraceae</taxon>
        <taxon>Ktedonosporobacter</taxon>
    </lineage>
</organism>
<feature type="transmembrane region" description="Helical" evidence="9">
    <location>
        <begin position="60"/>
        <end position="82"/>
    </location>
</feature>
<feature type="transmembrane region" description="Helical" evidence="9">
    <location>
        <begin position="207"/>
        <end position="225"/>
    </location>
</feature>
<comment type="subcellular location">
    <subcellularLocation>
        <location evidence="1">Cell membrane</location>
        <topology evidence="1">Multi-pass membrane protein</topology>
    </subcellularLocation>
</comment>
<accession>A0A4P6JTH3</accession>
<evidence type="ECO:0000256" key="9">
    <source>
        <dbReference type="SAM" id="Phobius"/>
    </source>
</evidence>
<keyword evidence="5 9" id="KW-0812">Transmembrane</keyword>
<evidence type="ECO:0000256" key="4">
    <source>
        <dbReference type="ARBA" id="ARBA00022475"/>
    </source>
</evidence>
<evidence type="ECO:0000256" key="5">
    <source>
        <dbReference type="ARBA" id="ARBA00022692"/>
    </source>
</evidence>
<feature type="transmembrane region" description="Helical" evidence="9">
    <location>
        <begin position="118"/>
        <end position="139"/>
    </location>
</feature>
<feature type="transmembrane region" description="Helical" evidence="9">
    <location>
        <begin position="416"/>
        <end position="439"/>
    </location>
</feature>
<dbReference type="AlphaFoldDB" id="A0A4P6JTH3"/>
<feature type="region of interest" description="Disordered" evidence="8">
    <location>
        <begin position="448"/>
        <end position="467"/>
    </location>
</feature>
<dbReference type="NCBIfam" id="NF037981">
    <property type="entry name" value="NCS2_1"/>
    <property type="match status" value="1"/>
</dbReference>
<dbReference type="NCBIfam" id="TIGR03173">
    <property type="entry name" value="pbuX"/>
    <property type="match status" value="1"/>
</dbReference>
<evidence type="ECO:0000313" key="10">
    <source>
        <dbReference type="EMBL" id="QBD78744.1"/>
    </source>
</evidence>
<reference evidence="10 11" key="1">
    <citation type="submission" date="2019-01" db="EMBL/GenBank/DDBJ databases">
        <title>Ktedonosporobacter rubrisoli SCAWS-G2.</title>
        <authorList>
            <person name="Huang Y."/>
            <person name="Yan B."/>
        </authorList>
    </citation>
    <scope>NUCLEOTIDE SEQUENCE [LARGE SCALE GENOMIC DNA]</scope>
    <source>
        <strain evidence="10 11">SCAWS-G2</strain>
    </source>
</reference>
<evidence type="ECO:0000256" key="8">
    <source>
        <dbReference type="SAM" id="MobiDB-lite"/>
    </source>
</evidence>
<dbReference type="NCBIfam" id="TIGR00801">
    <property type="entry name" value="ncs2"/>
    <property type="match status" value="1"/>
</dbReference>
<dbReference type="Pfam" id="PF00860">
    <property type="entry name" value="Xan_ur_permease"/>
    <property type="match status" value="1"/>
</dbReference>
<dbReference type="Proteomes" id="UP000290365">
    <property type="component" value="Chromosome"/>
</dbReference>
<dbReference type="EMBL" id="CP035758">
    <property type="protein sequence ID" value="QBD78744.1"/>
    <property type="molecule type" value="Genomic_DNA"/>
</dbReference>
<dbReference type="PANTHER" id="PTHR42810:SF4">
    <property type="entry name" value="URIC ACID TRANSPORTER UACT"/>
    <property type="match status" value="1"/>
</dbReference>
<dbReference type="GO" id="GO:0005886">
    <property type="term" value="C:plasma membrane"/>
    <property type="evidence" value="ECO:0007669"/>
    <property type="project" value="UniProtKB-SubCell"/>
</dbReference>